<dbReference type="EMBL" id="JMPJ01000066">
    <property type="protein sequence ID" value="KFC78916.1"/>
    <property type="molecule type" value="Genomic_DNA"/>
</dbReference>
<sequence>MPFKAAFKVVHGIVTAVLLIIVAGMWWLNQTGDNRATDKLQHVAKINDHMWLYMTESQTGGATVPNNYRFYLAGELKGSASDIVKSLAEGYPFLSGNGTISDITANADNRVTVTYTGKVFSLGESSTYTFNGQNITAPISYHIN</sequence>
<proteinExistence type="predicted"/>
<keyword evidence="1" id="KW-1133">Transmembrane helix</keyword>
<keyword evidence="3" id="KW-1185">Reference proteome</keyword>
<reference evidence="2 3" key="1">
    <citation type="submission" date="2014-05" db="EMBL/GenBank/DDBJ databases">
        <title>ATOL: Assembling a taxonomically balanced genome-scale reconstruction of the evolutionary history of the Enterobacteriaceae.</title>
        <authorList>
            <person name="Plunkett G.III."/>
            <person name="Neeno-Eckwall E.C."/>
            <person name="Glasner J.D."/>
            <person name="Perna N.T."/>
        </authorList>
    </citation>
    <scope>NUCLEOTIDE SEQUENCE [LARGE SCALE GENOMIC DNA]</scope>
    <source>
        <strain evidence="2 3">ATCC 33852</strain>
    </source>
</reference>
<dbReference type="OrthoDB" id="6434310at2"/>
<dbReference type="RefSeq" id="WP_051899559.1">
    <property type="nucleotide sequence ID" value="NZ_JMPJ01000066.1"/>
</dbReference>
<keyword evidence="1" id="KW-0812">Transmembrane</keyword>
<evidence type="ECO:0000313" key="2">
    <source>
        <dbReference type="EMBL" id="KFC78916.1"/>
    </source>
</evidence>
<protein>
    <submittedName>
        <fullName evidence="2">Uncharacterized protein</fullName>
    </submittedName>
</protein>
<feature type="transmembrane region" description="Helical" evidence="1">
    <location>
        <begin position="9"/>
        <end position="28"/>
    </location>
</feature>
<name>A0A085G5C1_EWIA3</name>
<organism evidence="2 3">
    <name type="scientific">Ewingella americana (strain ATCC 33852 / DSM 4580 / CCUG 14506 / JCM 5911 / LMG 7869 / NCTC 12157 / CDC 1468-78)</name>
    <dbReference type="NCBI Taxonomy" id="910964"/>
    <lineage>
        <taxon>Bacteria</taxon>
        <taxon>Pseudomonadati</taxon>
        <taxon>Pseudomonadota</taxon>
        <taxon>Gammaproteobacteria</taxon>
        <taxon>Enterobacterales</taxon>
        <taxon>Yersiniaceae</taxon>
        <taxon>Ewingella</taxon>
    </lineage>
</organism>
<dbReference type="Proteomes" id="UP000028640">
    <property type="component" value="Unassembled WGS sequence"/>
</dbReference>
<dbReference type="eggNOG" id="ENOG5032QSV">
    <property type="taxonomic scope" value="Bacteria"/>
</dbReference>
<comment type="caution">
    <text evidence="2">The sequence shown here is derived from an EMBL/GenBank/DDBJ whole genome shotgun (WGS) entry which is preliminary data.</text>
</comment>
<evidence type="ECO:0000313" key="3">
    <source>
        <dbReference type="Proteomes" id="UP000028640"/>
    </source>
</evidence>
<accession>A0A085G5C1</accession>
<dbReference type="AlphaFoldDB" id="A0A085G5C1"/>
<dbReference type="STRING" id="910964.GEAM_3479"/>
<evidence type="ECO:0000256" key="1">
    <source>
        <dbReference type="SAM" id="Phobius"/>
    </source>
</evidence>
<keyword evidence="1" id="KW-0472">Membrane</keyword>
<dbReference type="GeneID" id="78381986"/>
<gene>
    <name evidence="2" type="ORF">GEAM_3479</name>
</gene>